<accession>A0A4Z0L8G8</accession>
<evidence type="ECO:0000256" key="7">
    <source>
        <dbReference type="SAM" id="Phobius"/>
    </source>
</evidence>
<dbReference type="GO" id="GO:0016020">
    <property type="term" value="C:membrane"/>
    <property type="evidence" value="ECO:0007669"/>
    <property type="project" value="UniProtKB-SubCell"/>
</dbReference>
<feature type="transmembrane region" description="Helical" evidence="7">
    <location>
        <begin position="172"/>
        <end position="189"/>
    </location>
</feature>
<evidence type="ECO:0000256" key="4">
    <source>
        <dbReference type="ARBA" id="ARBA00022801"/>
    </source>
</evidence>
<keyword evidence="10" id="KW-0645">Protease</keyword>
<dbReference type="Gene3D" id="1.20.1540.10">
    <property type="entry name" value="Rhomboid-like"/>
    <property type="match status" value="1"/>
</dbReference>
<dbReference type="InterPro" id="IPR022764">
    <property type="entry name" value="Peptidase_S54_rhomboid_dom"/>
</dbReference>
<evidence type="ECO:0000256" key="2">
    <source>
        <dbReference type="ARBA" id="ARBA00009045"/>
    </source>
</evidence>
<dbReference type="InterPro" id="IPR050925">
    <property type="entry name" value="Rhomboid_protease_S54"/>
</dbReference>
<protein>
    <submittedName>
        <fullName evidence="10">Rhomboid family intramembrane serine protease</fullName>
    </submittedName>
</protein>
<evidence type="ECO:0000313" key="10">
    <source>
        <dbReference type="EMBL" id="TGD57905.1"/>
    </source>
</evidence>
<evidence type="ECO:0000256" key="5">
    <source>
        <dbReference type="ARBA" id="ARBA00022989"/>
    </source>
</evidence>
<dbReference type="OrthoDB" id="9807874at2"/>
<feature type="transmembrane region" description="Helical" evidence="7">
    <location>
        <begin position="75"/>
        <end position="102"/>
    </location>
</feature>
<evidence type="ECO:0000259" key="9">
    <source>
        <dbReference type="Pfam" id="PF20216"/>
    </source>
</evidence>
<feature type="transmembrane region" description="Helical" evidence="7">
    <location>
        <begin position="6"/>
        <end position="23"/>
    </location>
</feature>
<feature type="domain" description="DUF6576" evidence="9">
    <location>
        <begin position="234"/>
        <end position="279"/>
    </location>
</feature>
<feature type="transmembrane region" description="Helical" evidence="7">
    <location>
        <begin position="109"/>
        <end position="129"/>
    </location>
</feature>
<dbReference type="InterPro" id="IPR046483">
    <property type="entry name" value="DUF6576"/>
</dbReference>
<keyword evidence="3 7" id="KW-0812">Transmembrane</keyword>
<dbReference type="Pfam" id="PF20216">
    <property type="entry name" value="DUF6576"/>
    <property type="match status" value="1"/>
</dbReference>
<evidence type="ECO:0000256" key="1">
    <source>
        <dbReference type="ARBA" id="ARBA00004141"/>
    </source>
</evidence>
<evidence type="ECO:0000256" key="6">
    <source>
        <dbReference type="ARBA" id="ARBA00023136"/>
    </source>
</evidence>
<organism evidence="10 11">
    <name type="scientific">Flavobacterium humi</name>
    <dbReference type="NCBI Taxonomy" id="2562683"/>
    <lineage>
        <taxon>Bacteria</taxon>
        <taxon>Pseudomonadati</taxon>
        <taxon>Bacteroidota</taxon>
        <taxon>Flavobacteriia</taxon>
        <taxon>Flavobacteriales</taxon>
        <taxon>Flavobacteriaceae</taxon>
        <taxon>Flavobacterium</taxon>
    </lineage>
</organism>
<dbReference type="PANTHER" id="PTHR43731">
    <property type="entry name" value="RHOMBOID PROTEASE"/>
    <property type="match status" value="1"/>
</dbReference>
<name>A0A4Z0L8G8_9FLAO</name>
<proteinExistence type="inferred from homology"/>
<evidence type="ECO:0000256" key="3">
    <source>
        <dbReference type="ARBA" id="ARBA00022692"/>
    </source>
</evidence>
<feature type="transmembrane region" description="Helical" evidence="7">
    <location>
        <begin position="44"/>
        <end position="63"/>
    </location>
</feature>
<dbReference type="Pfam" id="PF01694">
    <property type="entry name" value="Rhomboid"/>
    <property type="match status" value="1"/>
</dbReference>
<dbReference type="SUPFAM" id="SSF144091">
    <property type="entry name" value="Rhomboid-like"/>
    <property type="match status" value="1"/>
</dbReference>
<sequence length="279" mass="31480">MTIHVLLVFIIIIANGLISYKGFKERSFLEKYKFEVDSILVRKEYFRLVSSGFLHVDWMHLLLNMVTFYSFAELLSVTIGVFPFLLVYFGSLIGGNLFSLFIHKAYGDYSAVGASGAVCGVIFATIAMVPGIETSLFILPIYVPGWLFGLLFVGITLYGIKSKRDNIGHEAHLGGAFLGMIIAIILNPGVISVNYIPILVVTIPTLLFIILIINKPHLLLIESDIFFKTKKKYYSIEHRYNEQKVNQQKEIDEILEKIGKKGINSLTAKEKEKLEEFSK</sequence>
<feature type="domain" description="Peptidase S54 rhomboid" evidence="8">
    <location>
        <begin position="43"/>
        <end position="186"/>
    </location>
</feature>
<comment type="similarity">
    <text evidence="2">Belongs to the peptidase S54 family.</text>
</comment>
<keyword evidence="6 7" id="KW-0472">Membrane</keyword>
<dbReference type="RefSeq" id="WP_135526077.1">
    <property type="nucleotide sequence ID" value="NZ_SRLH01000004.1"/>
</dbReference>
<gene>
    <name evidence="10" type="ORF">E4635_07805</name>
</gene>
<keyword evidence="5 7" id="KW-1133">Transmembrane helix</keyword>
<comment type="subcellular location">
    <subcellularLocation>
        <location evidence="1">Membrane</location>
        <topology evidence="1">Multi-pass membrane protein</topology>
    </subcellularLocation>
</comment>
<dbReference type="PANTHER" id="PTHR43731:SF14">
    <property type="entry name" value="PRESENILIN-ASSOCIATED RHOMBOID-LIKE PROTEIN, MITOCHONDRIAL"/>
    <property type="match status" value="1"/>
</dbReference>
<dbReference type="GO" id="GO:0004252">
    <property type="term" value="F:serine-type endopeptidase activity"/>
    <property type="evidence" value="ECO:0007669"/>
    <property type="project" value="InterPro"/>
</dbReference>
<feature type="transmembrane region" description="Helical" evidence="7">
    <location>
        <begin position="195"/>
        <end position="213"/>
    </location>
</feature>
<evidence type="ECO:0000313" key="11">
    <source>
        <dbReference type="Proteomes" id="UP000297407"/>
    </source>
</evidence>
<keyword evidence="4" id="KW-0378">Hydrolase</keyword>
<evidence type="ECO:0000259" key="8">
    <source>
        <dbReference type="Pfam" id="PF01694"/>
    </source>
</evidence>
<dbReference type="Proteomes" id="UP000297407">
    <property type="component" value="Unassembled WGS sequence"/>
</dbReference>
<dbReference type="EMBL" id="SRLH01000004">
    <property type="protein sequence ID" value="TGD57905.1"/>
    <property type="molecule type" value="Genomic_DNA"/>
</dbReference>
<feature type="transmembrane region" description="Helical" evidence="7">
    <location>
        <begin position="141"/>
        <end position="160"/>
    </location>
</feature>
<keyword evidence="11" id="KW-1185">Reference proteome</keyword>
<dbReference type="AlphaFoldDB" id="A0A4Z0L8G8"/>
<dbReference type="InterPro" id="IPR035952">
    <property type="entry name" value="Rhomboid-like_sf"/>
</dbReference>
<reference evidence="10 11" key="1">
    <citation type="submission" date="2019-04" db="EMBL/GenBank/DDBJ databases">
        <title>Flavobacterium sp. strain DS2-A Genome sequencing and assembly.</title>
        <authorList>
            <person name="Kim I."/>
        </authorList>
    </citation>
    <scope>NUCLEOTIDE SEQUENCE [LARGE SCALE GENOMIC DNA]</scope>
    <source>
        <strain evidence="10 11">DS2-A</strain>
    </source>
</reference>
<dbReference type="GO" id="GO:0006508">
    <property type="term" value="P:proteolysis"/>
    <property type="evidence" value="ECO:0007669"/>
    <property type="project" value="UniProtKB-KW"/>
</dbReference>
<comment type="caution">
    <text evidence="10">The sequence shown here is derived from an EMBL/GenBank/DDBJ whole genome shotgun (WGS) entry which is preliminary data.</text>
</comment>